<dbReference type="AlphaFoldDB" id="A0A4D7BGI0"/>
<dbReference type="PANTHER" id="PTHR37953:SF1">
    <property type="entry name" value="UPF0127 PROTEIN MJ1496"/>
    <property type="match status" value="1"/>
</dbReference>
<organism evidence="1 2">
    <name type="scientific">Phreatobacter stygius</name>
    <dbReference type="NCBI Taxonomy" id="1940610"/>
    <lineage>
        <taxon>Bacteria</taxon>
        <taxon>Pseudomonadati</taxon>
        <taxon>Pseudomonadota</taxon>
        <taxon>Alphaproteobacteria</taxon>
        <taxon>Hyphomicrobiales</taxon>
        <taxon>Phreatobacteraceae</taxon>
        <taxon>Phreatobacter</taxon>
    </lineage>
</organism>
<sequence>MTIDRRAVLAAGACFLVAPRLALARGVMNRLVIATRSGQRHEFALELANTAETRARGLMFRRDLADGRGMLFDFGPAETEVSMWMKNTYIPLDMMFIRADGTIRHIAENTTPLSEALISSTGPVKGVLEVAGGTAARLGLSAGDLVEHPFFGT</sequence>
<evidence type="ECO:0000313" key="1">
    <source>
        <dbReference type="EMBL" id="QCI68858.1"/>
    </source>
</evidence>
<keyword evidence="2" id="KW-1185">Reference proteome</keyword>
<dbReference type="Pfam" id="PF02643">
    <property type="entry name" value="DUF192"/>
    <property type="match status" value="1"/>
</dbReference>
<name>A0A4D7BGI0_9HYPH</name>
<dbReference type="RefSeq" id="WP_136964273.1">
    <property type="nucleotide sequence ID" value="NZ_CP039690.1"/>
</dbReference>
<dbReference type="InterPro" id="IPR003795">
    <property type="entry name" value="DUF192"/>
</dbReference>
<evidence type="ECO:0000313" key="2">
    <source>
        <dbReference type="Proteomes" id="UP000298781"/>
    </source>
</evidence>
<dbReference type="OrthoDB" id="9808290at2"/>
<accession>A0A4D7BGI0</accession>
<dbReference type="InterPro" id="IPR038695">
    <property type="entry name" value="Saro_0823-like_sf"/>
</dbReference>
<proteinExistence type="predicted"/>
<dbReference type="Gene3D" id="2.60.120.1140">
    <property type="entry name" value="Protein of unknown function DUF192"/>
    <property type="match status" value="1"/>
</dbReference>
<dbReference type="Proteomes" id="UP000298781">
    <property type="component" value="Chromosome"/>
</dbReference>
<protein>
    <submittedName>
        <fullName evidence="1">DUF192 domain-containing protein</fullName>
    </submittedName>
</protein>
<dbReference type="KEGG" id="pstg:E8M01_34290"/>
<reference evidence="1 2" key="1">
    <citation type="submission" date="2019-04" db="EMBL/GenBank/DDBJ databases">
        <title>Phreatobacter aquaticus sp. nov.</title>
        <authorList>
            <person name="Choi A."/>
        </authorList>
    </citation>
    <scope>NUCLEOTIDE SEQUENCE [LARGE SCALE GENOMIC DNA]</scope>
    <source>
        <strain evidence="1 2">KCTC 52518</strain>
    </source>
</reference>
<gene>
    <name evidence="1" type="ORF">E8M01_34290</name>
</gene>
<dbReference type="PANTHER" id="PTHR37953">
    <property type="entry name" value="UPF0127 PROTEIN MJ1496"/>
    <property type="match status" value="1"/>
</dbReference>
<dbReference type="EMBL" id="CP039690">
    <property type="protein sequence ID" value="QCI68858.1"/>
    <property type="molecule type" value="Genomic_DNA"/>
</dbReference>